<dbReference type="SFLD" id="SFLDS00019">
    <property type="entry name" value="Glutathione_Transferase_(cytos"/>
    <property type="match status" value="1"/>
</dbReference>
<evidence type="ECO:0000313" key="4">
    <source>
        <dbReference type="Proteomes" id="UP000036959"/>
    </source>
</evidence>
<dbReference type="InterPro" id="IPR026928">
    <property type="entry name" value="FAX/IsoI-like"/>
</dbReference>
<proteinExistence type="predicted"/>
<dbReference type="GO" id="GO:0005737">
    <property type="term" value="C:cytoplasm"/>
    <property type="evidence" value="ECO:0007669"/>
    <property type="project" value="TreeGrafter"/>
</dbReference>
<dbReference type="OrthoDB" id="9810080at2"/>
<comment type="caution">
    <text evidence="3">The sequence shown here is derived from an EMBL/GenBank/DDBJ whole genome shotgun (WGS) entry which is preliminary data.</text>
</comment>
<dbReference type="InterPro" id="IPR012336">
    <property type="entry name" value="Thioredoxin-like_fold"/>
</dbReference>
<dbReference type="InterPro" id="IPR033468">
    <property type="entry name" value="Metaxin_GST"/>
</dbReference>
<dbReference type="InterPro" id="IPR040079">
    <property type="entry name" value="Glutathione_S-Trfase"/>
</dbReference>
<accession>A0A0L0MGQ3</accession>
<organism evidence="3 4">
    <name type="scientific">Candidatus Burkholderia verschuerenii</name>
    <dbReference type="NCBI Taxonomy" id="242163"/>
    <lineage>
        <taxon>Bacteria</taxon>
        <taxon>Pseudomonadati</taxon>
        <taxon>Pseudomonadota</taxon>
        <taxon>Betaproteobacteria</taxon>
        <taxon>Burkholderiales</taxon>
        <taxon>Burkholderiaceae</taxon>
        <taxon>Burkholderia</taxon>
    </lineage>
</organism>
<feature type="domain" description="Metaxin glutathione S-transferase" evidence="1">
    <location>
        <begin position="194"/>
        <end position="258"/>
    </location>
</feature>
<dbReference type="Pfam" id="PF17171">
    <property type="entry name" value="GST_C_6"/>
    <property type="match status" value="1"/>
</dbReference>
<dbReference type="InterPro" id="IPR036249">
    <property type="entry name" value="Thioredoxin-like_sf"/>
</dbReference>
<dbReference type="Gene3D" id="3.40.30.10">
    <property type="entry name" value="Glutaredoxin"/>
    <property type="match status" value="1"/>
</dbReference>
<dbReference type="AlphaFoldDB" id="A0A0L0MGQ3"/>
<feature type="domain" description="Thioredoxin-like fold" evidence="2">
    <location>
        <begin position="49"/>
        <end position="142"/>
    </location>
</feature>
<evidence type="ECO:0000259" key="1">
    <source>
        <dbReference type="Pfam" id="PF17171"/>
    </source>
</evidence>
<name>A0A0L0MGQ3_9BURK</name>
<dbReference type="Proteomes" id="UP000036959">
    <property type="component" value="Unassembled WGS sequence"/>
</dbReference>
<dbReference type="Pfam" id="PF17172">
    <property type="entry name" value="GST_N_4"/>
    <property type="match status" value="1"/>
</dbReference>
<evidence type="ECO:0000313" key="3">
    <source>
        <dbReference type="EMBL" id="KND61503.1"/>
    </source>
</evidence>
<dbReference type="InterPro" id="IPR050931">
    <property type="entry name" value="Mito_Protein_Transport_Metaxin"/>
</dbReference>
<protein>
    <recommendedName>
        <fullName evidence="5">Glutathione S-transferase</fullName>
    </recommendedName>
</protein>
<dbReference type="CDD" id="cd03193">
    <property type="entry name" value="GST_C_Metaxin"/>
    <property type="match status" value="1"/>
</dbReference>
<gene>
    <name evidence="3" type="ORF">BVER_04446c</name>
</gene>
<keyword evidence="4" id="KW-1185">Reference proteome</keyword>
<dbReference type="PANTHER" id="PTHR12289:SF41">
    <property type="entry name" value="FAILED AXON CONNECTIONS-RELATED"/>
    <property type="match status" value="1"/>
</dbReference>
<dbReference type="RefSeq" id="WP_050452539.1">
    <property type="nucleotide sequence ID" value="NZ_LFJJ01000019.1"/>
</dbReference>
<dbReference type="SUPFAM" id="SSF52833">
    <property type="entry name" value="Thioredoxin-like"/>
    <property type="match status" value="1"/>
</dbReference>
<dbReference type="SFLD" id="SFLDG01180">
    <property type="entry name" value="SUF1"/>
    <property type="match status" value="1"/>
</dbReference>
<dbReference type="PANTHER" id="PTHR12289">
    <property type="entry name" value="METAXIN RELATED"/>
    <property type="match status" value="1"/>
</dbReference>
<evidence type="ECO:0008006" key="5">
    <source>
        <dbReference type="Google" id="ProtNLM"/>
    </source>
</evidence>
<dbReference type="SFLD" id="SFLDG01200">
    <property type="entry name" value="SUF1.1"/>
    <property type="match status" value="1"/>
</dbReference>
<reference evidence="4" key="1">
    <citation type="submission" date="2015-06" db="EMBL/GenBank/DDBJ databases">
        <title>Comparative genomics of Burkholderia leaf nodule symbionts.</title>
        <authorList>
            <person name="Carlier A."/>
            <person name="Eberl L."/>
            <person name="Pinto-Carbo M."/>
        </authorList>
    </citation>
    <scope>NUCLEOTIDE SEQUENCE [LARGE SCALE GENOMIC DNA]</scope>
    <source>
        <strain evidence="4">UZHbot4</strain>
    </source>
</reference>
<dbReference type="EMBL" id="LFJJ01000019">
    <property type="protein sequence ID" value="KND61503.1"/>
    <property type="molecule type" value="Genomic_DNA"/>
</dbReference>
<sequence length="273" mass="30763">MTHDLSSRPPYENPYEQVRIGSNTVVKLHRFAVGNPEVARFVPTLSPPSAKLETYFRLLDVPYEVVPVMGVQDAPRGKVPYIAVGDVKLTDSDLIIGYLKRTQVNPDANLTPTQWATGHLVQRTLEDHLYWIIVYYEFCDQAGWDFLLCASVGDPSALPATIRAGFDAGRADFMRRCWDHGIARYTPAEIIEKASKDLRAVAEIIGDHQYLLGTDRPTSFDAVAVGMMLALYQARDMHHEITDFARSIPNLSRYMHRMVTAHYPDLEPAFQPA</sequence>
<dbReference type="PATRIC" id="fig|242163.4.peg.2667"/>
<evidence type="ECO:0000259" key="2">
    <source>
        <dbReference type="Pfam" id="PF17172"/>
    </source>
</evidence>